<dbReference type="PANTHER" id="PTHR30408:SF13">
    <property type="entry name" value="TYPE I RESTRICTION ENZYME HINDI SPECIFICITY SUBUNIT"/>
    <property type="match status" value="1"/>
</dbReference>
<comment type="similarity">
    <text evidence="1">Belongs to the type-I restriction system S methylase family.</text>
</comment>
<dbReference type="GO" id="GO:0003677">
    <property type="term" value="F:DNA binding"/>
    <property type="evidence" value="ECO:0007669"/>
    <property type="project" value="UniProtKB-KW"/>
</dbReference>
<dbReference type="CDD" id="cd17243">
    <property type="entry name" value="RMtype1_S_AchA6I-TRD2-CR2_like"/>
    <property type="match status" value="1"/>
</dbReference>
<keyword evidence="3" id="KW-0238">DNA-binding</keyword>
<dbReference type="InterPro" id="IPR044946">
    <property type="entry name" value="Restrct_endonuc_typeI_TRD_sf"/>
</dbReference>
<keyword evidence="5" id="KW-0378">Hydrolase</keyword>
<dbReference type="Proteomes" id="UP000285648">
    <property type="component" value="Unassembled WGS sequence"/>
</dbReference>
<evidence type="ECO:0000313" key="5">
    <source>
        <dbReference type="EMBL" id="RLM20804.1"/>
    </source>
</evidence>
<dbReference type="InterPro" id="IPR052021">
    <property type="entry name" value="Type-I_RS_S_subunit"/>
</dbReference>
<reference evidence="5 6" key="1">
    <citation type="submission" date="2016-09" db="EMBL/GenBank/DDBJ databases">
        <authorList>
            <person name="Doonan J."/>
            <person name="Pachebat J.A."/>
            <person name="Golyshin P.N."/>
            <person name="Denman S."/>
            <person name="Mcdonald J.E."/>
        </authorList>
    </citation>
    <scope>NUCLEOTIDE SEQUENCE [LARGE SCALE GENOMIC DNA]</scope>
    <source>
        <strain evidence="5 6">NCPPB 3934</strain>
    </source>
</reference>
<dbReference type="CDD" id="cd17267">
    <property type="entry name" value="RMtype1_S_EcoAO83I-TRD1-CR1_like"/>
    <property type="match status" value="1"/>
</dbReference>
<dbReference type="SUPFAM" id="SSF116734">
    <property type="entry name" value="DNA methylase specificity domain"/>
    <property type="match status" value="2"/>
</dbReference>
<sequence>MSEVTYKRLGDLITLKRGYDLPERSRVAGPYPVISSAGTSGYHNEYKVEGPGVVTGRYGTLGEMYYVEGNYWPHNTALYVQEFKGNDPKYIYYLLSCLGRIRTSDKSAVPGVNRNELHEMAVPAINNPVIQIKVRTVLEIIDMKININNRINTELEAMAKTLYDYWFVQFDFPDANGKPYKTSGGKMVYNPILKREIPAGWCASNILSLANLLGGGTPKKTKPEYWNGSIPFFTPTDSDKNIYSLNTQDSITDFGLKNSSTRLFEKNTIFITARGSVGRLALNAVPMAMNQSCYALRAKQGVSFVFLYYLTKELIHHLKIKATGSVFNSIVSSDIEYTNLALPDDIDLIDKYAIKIESVFEKIELLTKENHQLTMLRDWLLPMLMNGQVTVK</sequence>
<evidence type="ECO:0000313" key="6">
    <source>
        <dbReference type="Proteomes" id="UP000285648"/>
    </source>
</evidence>
<keyword evidence="5" id="KW-0255">Endonuclease</keyword>
<keyword evidence="2" id="KW-0680">Restriction system</keyword>
<feature type="domain" description="Type I restriction modification DNA specificity" evidence="4">
    <location>
        <begin position="1"/>
        <end position="156"/>
    </location>
</feature>
<evidence type="ECO:0000256" key="1">
    <source>
        <dbReference type="ARBA" id="ARBA00010923"/>
    </source>
</evidence>
<gene>
    <name evidence="5" type="ORF">BIY29_14550</name>
</gene>
<protein>
    <submittedName>
        <fullName evidence="5">Restriction endonuclease</fullName>
    </submittedName>
</protein>
<feature type="domain" description="Type I restriction modification DNA specificity" evidence="4">
    <location>
        <begin position="200"/>
        <end position="374"/>
    </location>
</feature>
<evidence type="ECO:0000256" key="2">
    <source>
        <dbReference type="ARBA" id="ARBA00022747"/>
    </source>
</evidence>
<evidence type="ECO:0000259" key="4">
    <source>
        <dbReference type="Pfam" id="PF01420"/>
    </source>
</evidence>
<dbReference type="AlphaFoldDB" id="A0A421DL64"/>
<name>A0A421DL64_9GAMM</name>
<evidence type="ECO:0000256" key="3">
    <source>
        <dbReference type="ARBA" id="ARBA00023125"/>
    </source>
</evidence>
<keyword evidence="5" id="KW-0540">Nuclease</keyword>
<dbReference type="EMBL" id="MJLZ01000037">
    <property type="protein sequence ID" value="RLM20804.1"/>
    <property type="molecule type" value="Genomic_DNA"/>
</dbReference>
<dbReference type="InterPro" id="IPR000055">
    <property type="entry name" value="Restrct_endonuc_typeI_TRD"/>
</dbReference>
<organism evidence="5 6">
    <name type="scientific">Brenneria alni</name>
    <dbReference type="NCBI Taxonomy" id="71656"/>
    <lineage>
        <taxon>Bacteria</taxon>
        <taxon>Pseudomonadati</taxon>
        <taxon>Pseudomonadota</taxon>
        <taxon>Gammaproteobacteria</taxon>
        <taxon>Enterobacterales</taxon>
        <taxon>Pectobacteriaceae</taxon>
        <taxon>Brenneria</taxon>
    </lineage>
</organism>
<dbReference type="GO" id="GO:0009307">
    <property type="term" value="P:DNA restriction-modification system"/>
    <property type="evidence" value="ECO:0007669"/>
    <property type="project" value="UniProtKB-KW"/>
</dbReference>
<dbReference type="Gene3D" id="3.90.220.20">
    <property type="entry name" value="DNA methylase specificity domains"/>
    <property type="match status" value="2"/>
</dbReference>
<proteinExistence type="inferred from homology"/>
<dbReference type="Pfam" id="PF01420">
    <property type="entry name" value="Methylase_S"/>
    <property type="match status" value="2"/>
</dbReference>
<dbReference type="GO" id="GO:0004519">
    <property type="term" value="F:endonuclease activity"/>
    <property type="evidence" value="ECO:0007669"/>
    <property type="project" value="UniProtKB-KW"/>
</dbReference>
<dbReference type="RefSeq" id="WP_121575898.1">
    <property type="nucleotide sequence ID" value="NZ_MJLZ01000037.1"/>
</dbReference>
<keyword evidence="6" id="KW-1185">Reference proteome</keyword>
<accession>A0A421DL64</accession>
<comment type="caution">
    <text evidence="5">The sequence shown here is derived from an EMBL/GenBank/DDBJ whole genome shotgun (WGS) entry which is preliminary data.</text>
</comment>
<dbReference type="PANTHER" id="PTHR30408">
    <property type="entry name" value="TYPE-1 RESTRICTION ENZYME ECOKI SPECIFICITY PROTEIN"/>
    <property type="match status" value="1"/>
</dbReference>
<dbReference type="OrthoDB" id="9798929at2"/>